<dbReference type="PANTHER" id="PTHR33609:SF1">
    <property type="entry name" value="TRANSPOSASE"/>
    <property type="match status" value="1"/>
</dbReference>
<dbReference type="GO" id="GO:0003677">
    <property type="term" value="F:DNA binding"/>
    <property type="evidence" value="ECO:0007669"/>
    <property type="project" value="InterPro"/>
</dbReference>
<organism evidence="2 3">
    <name type="scientific">Legionella hackeliae</name>
    <dbReference type="NCBI Taxonomy" id="449"/>
    <lineage>
        <taxon>Bacteria</taxon>
        <taxon>Pseudomonadati</taxon>
        <taxon>Pseudomonadota</taxon>
        <taxon>Gammaproteobacteria</taxon>
        <taxon>Legionellales</taxon>
        <taxon>Legionellaceae</taxon>
        <taxon>Legionella</taxon>
    </lineage>
</organism>
<proteinExistence type="inferred from homology"/>
<dbReference type="PANTHER" id="PTHR33609">
    <property type="entry name" value="LOW CALCIUM RESPONSE LOCUS PROTEIN S"/>
    <property type="match status" value="1"/>
</dbReference>
<gene>
    <name evidence="2" type="ORF">LHA_0855</name>
</gene>
<comment type="similarity">
    <text evidence="1">Belongs to the transposase 8 family.</text>
</comment>
<dbReference type="KEGG" id="lha:LHA_0855"/>
<reference evidence="3" key="1">
    <citation type="submission" date="2014-09" db="EMBL/GenBank/DDBJ databases">
        <authorList>
            <person name="Gomez-Valero L."/>
        </authorList>
    </citation>
    <scope>NUCLEOTIDE SEQUENCE [LARGE SCALE GENOMIC DNA]</scope>
    <source>
        <strain evidence="3">ATCC35250</strain>
    </source>
</reference>
<accession>A0A0A8UMF4</accession>
<evidence type="ECO:0000313" key="2">
    <source>
        <dbReference type="EMBL" id="CEK09933.1"/>
    </source>
</evidence>
<dbReference type="GO" id="GO:0006313">
    <property type="term" value="P:DNA transposition"/>
    <property type="evidence" value="ECO:0007669"/>
    <property type="project" value="InterPro"/>
</dbReference>
<evidence type="ECO:0000256" key="1">
    <source>
        <dbReference type="ARBA" id="ARBA00009964"/>
    </source>
</evidence>
<dbReference type="HOGENOM" id="CLU_027402_34_1_6"/>
<dbReference type="PATRIC" id="fig|449.7.peg.2943"/>
<evidence type="ECO:0000313" key="3">
    <source>
        <dbReference type="Proteomes" id="UP000032803"/>
    </source>
</evidence>
<protein>
    <submittedName>
        <fullName evidence="2">Insertion element ISR1 uncharacterized 10 kDa protein A3</fullName>
    </submittedName>
</protein>
<keyword evidence="3" id="KW-1185">Reference proteome</keyword>
<dbReference type="InterPro" id="IPR002514">
    <property type="entry name" value="Transposase_8"/>
</dbReference>
<dbReference type="GO" id="GO:0004803">
    <property type="term" value="F:transposase activity"/>
    <property type="evidence" value="ECO:0007669"/>
    <property type="project" value="InterPro"/>
</dbReference>
<dbReference type="InterPro" id="IPR009057">
    <property type="entry name" value="Homeodomain-like_sf"/>
</dbReference>
<dbReference type="Pfam" id="PF01527">
    <property type="entry name" value="HTH_Tnp_1"/>
    <property type="match status" value="1"/>
</dbReference>
<dbReference type="InterPro" id="IPR052546">
    <property type="entry name" value="Transposase_8_domain"/>
</dbReference>
<dbReference type="EMBL" id="LN681225">
    <property type="protein sequence ID" value="CEK09933.1"/>
    <property type="molecule type" value="Genomic_DNA"/>
</dbReference>
<name>A0A0A8UMF4_LEGHA</name>
<sequence>MKRSKFREEHIIWLKQVELGTSVSEVFGKLGISEATFCIWKKKYGGLGASELRKLLQLEDENKCLKQRVADLSLDKQMLHDVLKKKL</sequence>
<dbReference type="STRING" id="449.LHA_0855"/>
<dbReference type="Proteomes" id="UP000032803">
    <property type="component" value="Chromosome I"/>
</dbReference>
<dbReference type="SUPFAM" id="SSF46689">
    <property type="entry name" value="Homeodomain-like"/>
    <property type="match status" value="1"/>
</dbReference>
<dbReference type="AlphaFoldDB" id="A0A0A8UMF4"/>